<comment type="caution">
    <text evidence="3">The sequence shown here is derived from an EMBL/GenBank/DDBJ whole genome shotgun (WGS) entry which is preliminary data.</text>
</comment>
<sequence>MPWWEKLLFYVGQGQYNQAVSNVHQAEATVQGAKWLWGALQGDFNKNPTTGQVIVGGIISLIPLVDQACDVRDVIANCITLSDEEARKDNENWIALGLTCIGFVPEFGSAIKTVAKVAIKKGTVLLDLLKQMEWIERNFQRLKAGCPWARAPIDWLRKFDWQKAAQEAAAYARRAFASAQAKAAAAAKYAIGAIQAKLQQLADLFKLIVDKIAGVLSEVAQRIKARVDEMLKTKKKQAGNYDATPGDKPNLHTQDEVQPPKGPPPRKPTRMGPHRPKCFKPGDDLRKNWKGDPRKLEKEFYEQLKGQEAGLNKLTVKEYLDNRARYAQVKRAGTGEAQELARDRLFDDIQRSINESNRRAGMGPAEAERRAKERASEIMESLAALHEPDMVAGGSDPGGSGSKPLPLGSSQVNSSIGSQWSKGNRLAEMDKAAQEAMAQHGPDAKMNVTLERCPH</sequence>
<dbReference type="CDD" id="cd20746">
    <property type="entry name" value="FIX_Ntox15_NUC_DUF4112_RhsA-like"/>
    <property type="match status" value="1"/>
</dbReference>
<feature type="region of interest" description="Disordered" evidence="1">
    <location>
        <begin position="236"/>
        <end position="290"/>
    </location>
</feature>
<dbReference type="Pfam" id="PF15604">
    <property type="entry name" value="Ntox15"/>
    <property type="match status" value="1"/>
</dbReference>
<dbReference type="InterPro" id="IPR049802">
    <property type="entry name" value="RhsC-like_FIX"/>
</dbReference>
<gene>
    <name evidence="3" type="ORF">HLB44_20795</name>
</gene>
<evidence type="ECO:0000313" key="4">
    <source>
        <dbReference type="Proteomes" id="UP000737171"/>
    </source>
</evidence>
<reference evidence="3 4" key="1">
    <citation type="submission" date="2020-05" db="EMBL/GenBank/DDBJ databases">
        <title>Aquincola sp. isolate from soil.</title>
        <authorList>
            <person name="Han J."/>
            <person name="Kim D.-U."/>
        </authorList>
    </citation>
    <scope>NUCLEOTIDE SEQUENCE [LARGE SCALE GENOMIC DNA]</scope>
    <source>
        <strain evidence="3 4">S2</strain>
    </source>
</reference>
<accession>A0ABX2ELG3</accession>
<organism evidence="3 4">
    <name type="scientific">Pseudaquabacterium terrae</name>
    <dbReference type="NCBI Taxonomy" id="2732868"/>
    <lineage>
        <taxon>Bacteria</taxon>
        <taxon>Pseudomonadati</taxon>
        <taxon>Pseudomonadota</taxon>
        <taxon>Betaproteobacteria</taxon>
        <taxon>Burkholderiales</taxon>
        <taxon>Sphaerotilaceae</taxon>
        <taxon>Pseudaquabacterium</taxon>
    </lineage>
</organism>
<feature type="compositionally biased region" description="Polar residues" evidence="1">
    <location>
        <begin position="411"/>
        <end position="422"/>
    </location>
</feature>
<keyword evidence="4" id="KW-1185">Reference proteome</keyword>
<name>A0ABX2ELG3_9BURK</name>
<feature type="domain" description="Novel toxin 15" evidence="2">
    <location>
        <begin position="298"/>
        <end position="450"/>
    </location>
</feature>
<dbReference type="InterPro" id="IPR028949">
    <property type="entry name" value="Ntox15"/>
</dbReference>
<evidence type="ECO:0000256" key="1">
    <source>
        <dbReference type="SAM" id="MobiDB-lite"/>
    </source>
</evidence>
<dbReference type="EMBL" id="JABRWJ010000006">
    <property type="protein sequence ID" value="NRF69443.1"/>
    <property type="molecule type" value="Genomic_DNA"/>
</dbReference>
<feature type="compositionally biased region" description="Basic and acidic residues" evidence="1">
    <location>
        <begin position="280"/>
        <end position="290"/>
    </location>
</feature>
<feature type="compositionally biased region" description="Basic residues" evidence="1">
    <location>
        <begin position="267"/>
        <end position="278"/>
    </location>
</feature>
<dbReference type="RefSeq" id="WP_173126326.1">
    <property type="nucleotide sequence ID" value="NZ_JABRWJ010000006.1"/>
</dbReference>
<protein>
    <recommendedName>
        <fullName evidence="2">Novel toxin 15 domain-containing protein</fullName>
    </recommendedName>
</protein>
<feature type="region of interest" description="Disordered" evidence="1">
    <location>
        <begin position="386"/>
        <end position="455"/>
    </location>
</feature>
<evidence type="ECO:0000313" key="3">
    <source>
        <dbReference type="EMBL" id="NRF69443.1"/>
    </source>
</evidence>
<dbReference type="Proteomes" id="UP000737171">
    <property type="component" value="Unassembled WGS sequence"/>
</dbReference>
<evidence type="ECO:0000259" key="2">
    <source>
        <dbReference type="Pfam" id="PF15604"/>
    </source>
</evidence>
<proteinExistence type="predicted"/>